<keyword evidence="5" id="KW-0119">Carbohydrate metabolism</keyword>
<organism evidence="12 13">
    <name type="scientific">Brettanomyces naardenensis</name>
    <name type="common">Yeast</name>
    <dbReference type="NCBI Taxonomy" id="13370"/>
    <lineage>
        <taxon>Eukaryota</taxon>
        <taxon>Fungi</taxon>
        <taxon>Dikarya</taxon>
        <taxon>Ascomycota</taxon>
        <taxon>Saccharomycotina</taxon>
        <taxon>Pichiomycetes</taxon>
        <taxon>Pichiales</taxon>
        <taxon>Pichiaceae</taxon>
        <taxon>Brettanomyces</taxon>
    </lineage>
</organism>
<evidence type="ECO:0000256" key="1">
    <source>
        <dbReference type="ARBA" id="ARBA00000382"/>
    </source>
</evidence>
<accession>A0A448YQT3</accession>
<proteinExistence type="inferred from homology"/>
<sequence>MGFLNKLKGKLEQRKSDQNGAPPQQPLQAPQVPARDYQASSAASPLFSPISVNPPPSQIQPSNSHPVPLPSFYKQDGPIETNNFYGNLLVEKQNLPIWTHPYSVWKCDDDQFRGLAVSHTTAKQRVFGDDPNANPCKYFFSPVGICSLVLGASEFQNGFSFRVGECKRFSCGARFEINGGAMSTKLVQGMGFVTGVYEGRISPRLGSKVGIQGLEQKGTFNGLHKYVLTLFDGSKWVLYSSSDGWRLENQNSAVAGTSGNGLVQIARLPDQCNDSVYDSAAGTYVVDMNLSGNVDGDKGTYAFNYSTAGNSSKVIQWFLPHHYASADSSMDSQKIGGLELDSTCKGVMKAYLTSSFTMREQLPPSSLQFDPYKEGSGSQGYSSDAKNRIKEVATQEISSFDVVAVSNTDSMYTSGKILDKGAFMLYVAAFVLQDENLAKQQLAKMKQAFERFISNKQQAPLIYNNTWKGLVSSAGLNDGNFYCDFGNCFYNDHHFHYGYHIHAAALVVLVDQKYGDGTFLNTSKEWIETLIRDVCNPSDKDPYFPVFRSFDFFNGHSFANGLFAHGDGKDEESSSEDYHCYYGVKLWGMVSGNKELDEIGSLILGIERRAMNTYMLYRSDNTTIPANFKANKVSGILFENKIDHATYFGMNREFIHGIHMIPITPISNFMRNTQFVKEEWQEMHLGDLSNQIDSGWKGLLKLNSAIIDPQGAWQFFSDNNFQDQWLDNGMSRTWSLAYCSGMGGH</sequence>
<keyword evidence="13" id="KW-1185">Reference proteome</keyword>
<dbReference type="OrthoDB" id="4473401at2759"/>
<dbReference type="GO" id="GO:0000272">
    <property type="term" value="P:polysaccharide catabolic process"/>
    <property type="evidence" value="ECO:0007669"/>
    <property type="project" value="UniProtKB-KW"/>
</dbReference>
<feature type="compositionally biased region" description="Low complexity" evidence="9">
    <location>
        <begin position="18"/>
        <end position="34"/>
    </location>
</feature>
<dbReference type="GO" id="GO:0042973">
    <property type="term" value="F:glucan endo-1,3-beta-D-glucosidase activity"/>
    <property type="evidence" value="ECO:0007669"/>
    <property type="project" value="UniProtKB-EC"/>
</dbReference>
<evidence type="ECO:0000256" key="3">
    <source>
        <dbReference type="ARBA" id="ARBA00012780"/>
    </source>
</evidence>
<evidence type="ECO:0000256" key="2">
    <source>
        <dbReference type="ARBA" id="ARBA00010730"/>
    </source>
</evidence>
<feature type="domain" description="Glycosyl hydrolase family 81 C-terminal" evidence="11">
    <location>
        <begin position="381"/>
        <end position="736"/>
    </location>
</feature>
<dbReference type="GO" id="GO:0009986">
    <property type="term" value="C:cell surface"/>
    <property type="evidence" value="ECO:0007669"/>
    <property type="project" value="TreeGrafter"/>
</dbReference>
<evidence type="ECO:0000256" key="7">
    <source>
        <dbReference type="ARBA" id="ARBA00023316"/>
    </source>
</evidence>
<dbReference type="InterPro" id="IPR040451">
    <property type="entry name" value="GH81_N"/>
</dbReference>
<dbReference type="GO" id="GO:0071555">
    <property type="term" value="P:cell wall organization"/>
    <property type="evidence" value="ECO:0007669"/>
    <property type="project" value="UniProtKB-KW"/>
</dbReference>
<keyword evidence="7" id="KW-0961">Cell wall biogenesis/degradation</keyword>
<dbReference type="Pfam" id="PF03639">
    <property type="entry name" value="Glyco_hydro_81"/>
    <property type="match status" value="1"/>
</dbReference>
<name>A0A448YQT3_BRENA</name>
<evidence type="ECO:0000259" key="10">
    <source>
        <dbReference type="Pfam" id="PF03639"/>
    </source>
</evidence>
<protein>
    <recommendedName>
        <fullName evidence="3">glucan endo-1,3-beta-D-glucosidase</fullName>
        <ecNumber evidence="3">3.2.1.39</ecNumber>
    </recommendedName>
</protein>
<dbReference type="Gene3D" id="2.70.98.30">
    <property type="entry name" value="Golgi alpha-mannosidase II, domain 4"/>
    <property type="match status" value="1"/>
</dbReference>
<dbReference type="PROSITE" id="PS52008">
    <property type="entry name" value="GH81"/>
    <property type="match status" value="1"/>
</dbReference>
<dbReference type="EMBL" id="CAACVR010000036">
    <property type="protein sequence ID" value="VEU23208.1"/>
    <property type="molecule type" value="Genomic_DNA"/>
</dbReference>
<dbReference type="STRING" id="13370.A0A448YQT3"/>
<evidence type="ECO:0000256" key="9">
    <source>
        <dbReference type="SAM" id="MobiDB-lite"/>
    </source>
</evidence>
<dbReference type="Gene3D" id="1.10.287.1170">
    <property type="entry name" value="glycoside hydrolase family 81 endo-[beta] glucanase"/>
    <property type="match status" value="1"/>
</dbReference>
<dbReference type="PANTHER" id="PTHR31983">
    <property type="entry name" value="ENDO-1,3(4)-BETA-GLUCANASE 1"/>
    <property type="match status" value="1"/>
</dbReference>
<dbReference type="Gene3D" id="1.20.5.420">
    <property type="entry name" value="Immunoglobulin FC, subunit C"/>
    <property type="match status" value="1"/>
</dbReference>
<reference evidence="12 13" key="1">
    <citation type="submission" date="2018-12" db="EMBL/GenBank/DDBJ databases">
        <authorList>
            <person name="Tiukova I."/>
            <person name="Dainat J."/>
        </authorList>
    </citation>
    <scope>NUCLEOTIDE SEQUENCE [LARGE SCALE GENOMIC DNA]</scope>
</reference>
<keyword evidence="4" id="KW-0378">Hydrolase</keyword>
<evidence type="ECO:0000256" key="5">
    <source>
        <dbReference type="ARBA" id="ARBA00023277"/>
    </source>
</evidence>
<dbReference type="InParanoid" id="A0A448YQT3"/>
<comment type="similarity">
    <text evidence="2">Belongs to the glycosyl hydrolase 81 family.</text>
</comment>
<evidence type="ECO:0000313" key="12">
    <source>
        <dbReference type="EMBL" id="VEU23208.1"/>
    </source>
</evidence>
<dbReference type="AlphaFoldDB" id="A0A448YQT3"/>
<evidence type="ECO:0000256" key="6">
    <source>
        <dbReference type="ARBA" id="ARBA00023295"/>
    </source>
</evidence>
<dbReference type="FunCoup" id="A0A448YQT3">
    <property type="interactions" value="231"/>
</dbReference>
<dbReference type="EC" id="3.2.1.39" evidence="3"/>
<dbReference type="PANTHER" id="PTHR31983:SF0">
    <property type="entry name" value="GLUCAN ENDO-1,3-BETA-D-GLUCOSIDASE 2"/>
    <property type="match status" value="1"/>
</dbReference>
<evidence type="ECO:0000313" key="13">
    <source>
        <dbReference type="Proteomes" id="UP000290900"/>
    </source>
</evidence>
<dbReference type="FunFam" id="1.20.5.420:FF:000008">
    <property type="entry name" value="Endo-1,3-beta-glucanase Engl1"/>
    <property type="match status" value="1"/>
</dbReference>
<dbReference type="GO" id="GO:0052861">
    <property type="term" value="F:endo-1,3(4)-beta-glucanase activity"/>
    <property type="evidence" value="ECO:0007669"/>
    <property type="project" value="InterPro"/>
</dbReference>
<dbReference type="InterPro" id="IPR005200">
    <property type="entry name" value="Endo-beta-glucanase"/>
</dbReference>
<dbReference type="Proteomes" id="UP000290900">
    <property type="component" value="Unassembled WGS sequence"/>
</dbReference>
<comment type="catalytic activity">
    <reaction evidence="1">
        <text>Hydrolysis of (1-&gt;3)-beta-D-glucosidic linkages in (1-&gt;3)-beta-D-glucans.</text>
        <dbReference type="EC" id="3.2.1.39"/>
    </reaction>
</comment>
<dbReference type="Pfam" id="PF17652">
    <property type="entry name" value="Glyco_hydro81C"/>
    <property type="match status" value="1"/>
</dbReference>
<dbReference type="InterPro" id="IPR040720">
    <property type="entry name" value="GH81_C"/>
</dbReference>
<feature type="region of interest" description="Disordered" evidence="9">
    <location>
        <begin position="1"/>
        <end position="69"/>
    </location>
</feature>
<keyword evidence="8" id="KW-0624">Polysaccharide degradation</keyword>
<keyword evidence="6" id="KW-0326">Glycosidase</keyword>
<evidence type="ECO:0000256" key="4">
    <source>
        <dbReference type="ARBA" id="ARBA00022801"/>
    </source>
</evidence>
<evidence type="ECO:0000256" key="8">
    <source>
        <dbReference type="ARBA" id="ARBA00023326"/>
    </source>
</evidence>
<feature type="domain" description="Glycosyl hydrolase family 81 N-terminal" evidence="10">
    <location>
        <begin position="65"/>
        <end position="373"/>
    </location>
</feature>
<gene>
    <name evidence="12" type="ORF">BRENAR_LOCUS3939</name>
</gene>
<evidence type="ECO:0000259" key="11">
    <source>
        <dbReference type="Pfam" id="PF17652"/>
    </source>
</evidence>